<dbReference type="SUPFAM" id="SSF53850">
    <property type="entry name" value="Periplasmic binding protein-like II"/>
    <property type="match status" value="1"/>
</dbReference>
<dbReference type="KEGG" id="izh:FEM41_23570"/>
<dbReference type="GO" id="GO:0000976">
    <property type="term" value="F:transcription cis-regulatory region binding"/>
    <property type="evidence" value="ECO:0007669"/>
    <property type="project" value="TreeGrafter"/>
</dbReference>
<dbReference type="InterPro" id="IPR005119">
    <property type="entry name" value="LysR_subst-bd"/>
</dbReference>
<keyword evidence="7" id="KW-1185">Reference proteome</keyword>
<dbReference type="Gene3D" id="3.40.190.290">
    <property type="match status" value="1"/>
</dbReference>
<dbReference type="Proteomes" id="UP000302163">
    <property type="component" value="Chromosome"/>
</dbReference>
<evidence type="ECO:0000256" key="4">
    <source>
        <dbReference type="ARBA" id="ARBA00023163"/>
    </source>
</evidence>
<sequence length="303" mass="34443">MRYTLDQLTTFDAVARLGSFSAAAREIQRSPSAVSMAMSNLEVDMNVPLFVRSPRQVSLTGQGEALREYARVVLESYNTLERRVDAFNQQIERSISLAIAIPYGFISPVLYDFSMAFPEVDIHIREPLHGDVEAMVHSGEAHLGIALTRAVDADRIQFRQLGKLTMVHVVSTAHPLAQRIPVSFADLHQYRHIAFGRQQRPIATTEYLTSPSIWRMESYGAILEATLAGLGWASLPHQFVRRELERGELVELRQQEYPHTDWLVGVDLLWSRLRAEGKAQHWLRKRLVRDRIFEQDAPGKGTQ</sequence>
<dbReference type="SUPFAM" id="SSF46785">
    <property type="entry name" value="Winged helix' DNA-binding domain"/>
    <property type="match status" value="1"/>
</dbReference>
<organism evidence="6 7">
    <name type="scientific">Jejubacter calystegiae</name>
    <dbReference type="NCBI Taxonomy" id="2579935"/>
    <lineage>
        <taxon>Bacteria</taxon>
        <taxon>Pseudomonadati</taxon>
        <taxon>Pseudomonadota</taxon>
        <taxon>Gammaproteobacteria</taxon>
        <taxon>Enterobacterales</taxon>
        <taxon>Enterobacteriaceae</taxon>
        <taxon>Jejubacter</taxon>
    </lineage>
</organism>
<proteinExistence type="inferred from homology"/>
<reference evidence="6 7" key="1">
    <citation type="submission" date="2019-05" db="EMBL/GenBank/DDBJ databases">
        <title>Complete genome sequence of Izhakiella calystegiae KSNA2, an endophyte isolated from beach morning glory (Calystegia soldanella).</title>
        <authorList>
            <person name="Jiang L."/>
            <person name="Jeong J.C."/>
            <person name="Kim C.Y."/>
            <person name="Kim D.H."/>
            <person name="Kim S.W."/>
            <person name="Lee j."/>
        </authorList>
    </citation>
    <scope>NUCLEOTIDE SEQUENCE [LARGE SCALE GENOMIC DNA]</scope>
    <source>
        <strain evidence="6 7">KSNA2</strain>
    </source>
</reference>
<evidence type="ECO:0000313" key="7">
    <source>
        <dbReference type="Proteomes" id="UP000302163"/>
    </source>
</evidence>
<dbReference type="GO" id="GO:0003700">
    <property type="term" value="F:DNA-binding transcription factor activity"/>
    <property type="evidence" value="ECO:0007669"/>
    <property type="project" value="InterPro"/>
</dbReference>
<feature type="domain" description="HTH lysR-type" evidence="5">
    <location>
        <begin position="1"/>
        <end position="60"/>
    </location>
</feature>
<evidence type="ECO:0000256" key="2">
    <source>
        <dbReference type="ARBA" id="ARBA00023015"/>
    </source>
</evidence>
<comment type="similarity">
    <text evidence="1">Belongs to the LysR transcriptional regulatory family.</text>
</comment>
<dbReference type="AlphaFoldDB" id="A0A4P8YTZ6"/>
<evidence type="ECO:0000259" key="5">
    <source>
        <dbReference type="PROSITE" id="PS50931"/>
    </source>
</evidence>
<dbReference type="InterPro" id="IPR036388">
    <property type="entry name" value="WH-like_DNA-bd_sf"/>
</dbReference>
<dbReference type="InterPro" id="IPR036390">
    <property type="entry name" value="WH_DNA-bd_sf"/>
</dbReference>
<keyword evidence="4" id="KW-0804">Transcription</keyword>
<keyword evidence="2" id="KW-0805">Transcription regulation</keyword>
<dbReference type="PANTHER" id="PTHR30126">
    <property type="entry name" value="HTH-TYPE TRANSCRIPTIONAL REGULATOR"/>
    <property type="match status" value="1"/>
</dbReference>
<keyword evidence="3" id="KW-0238">DNA-binding</keyword>
<accession>A0A4P8YTZ6</accession>
<gene>
    <name evidence="6" type="ORF">FEM41_23570</name>
</gene>
<dbReference type="PROSITE" id="PS50931">
    <property type="entry name" value="HTH_LYSR"/>
    <property type="match status" value="1"/>
</dbReference>
<dbReference type="InterPro" id="IPR000847">
    <property type="entry name" value="LysR_HTH_N"/>
</dbReference>
<dbReference type="Gene3D" id="1.10.10.10">
    <property type="entry name" value="Winged helix-like DNA-binding domain superfamily/Winged helix DNA-binding domain"/>
    <property type="match status" value="1"/>
</dbReference>
<dbReference type="FunFam" id="1.10.10.10:FF:000001">
    <property type="entry name" value="LysR family transcriptional regulator"/>
    <property type="match status" value="1"/>
</dbReference>
<dbReference type="Pfam" id="PF03466">
    <property type="entry name" value="LysR_substrate"/>
    <property type="match status" value="1"/>
</dbReference>
<evidence type="ECO:0000256" key="3">
    <source>
        <dbReference type="ARBA" id="ARBA00023125"/>
    </source>
</evidence>
<dbReference type="RefSeq" id="WP_138098921.1">
    <property type="nucleotide sequence ID" value="NZ_CP040428.1"/>
</dbReference>
<evidence type="ECO:0000313" key="6">
    <source>
        <dbReference type="EMBL" id="QCT22412.1"/>
    </source>
</evidence>
<protein>
    <submittedName>
        <fullName evidence="6">LysR family transcriptional regulator</fullName>
    </submittedName>
</protein>
<dbReference type="PANTHER" id="PTHR30126:SF91">
    <property type="entry name" value="LYSR FAMILY TRANSCRIPTIONAL REGULATOR"/>
    <property type="match status" value="1"/>
</dbReference>
<name>A0A4P8YTZ6_9ENTR</name>
<dbReference type="OrthoDB" id="196624at2"/>
<dbReference type="EMBL" id="CP040428">
    <property type="protein sequence ID" value="QCT22412.1"/>
    <property type="molecule type" value="Genomic_DNA"/>
</dbReference>
<evidence type="ECO:0000256" key="1">
    <source>
        <dbReference type="ARBA" id="ARBA00009437"/>
    </source>
</evidence>
<dbReference type="Pfam" id="PF00126">
    <property type="entry name" value="HTH_1"/>
    <property type="match status" value="1"/>
</dbReference>